<keyword evidence="1" id="KW-0472">Membrane</keyword>
<reference evidence="2 3" key="1">
    <citation type="submission" date="2023-12" db="EMBL/GenBank/DDBJ databases">
        <title>Baltic Sea Cyanobacteria.</title>
        <authorList>
            <person name="Delbaje E."/>
            <person name="Fewer D.P."/>
            <person name="Shishido T.K."/>
        </authorList>
    </citation>
    <scope>NUCLEOTIDE SEQUENCE [LARGE SCALE GENOMIC DNA]</scope>
    <source>
        <strain evidence="2 3">UHCC 0060</strain>
    </source>
</reference>
<keyword evidence="3" id="KW-1185">Reference proteome</keyword>
<dbReference type="RefSeq" id="WP_271941670.1">
    <property type="nucleotide sequence ID" value="NZ_JAYGHK010000026.1"/>
</dbReference>
<evidence type="ECO:0000256" key="1">
    <source>
        <dbReference type="SAM" id="Phobius"/>
    </source>
</evidence>
<gene>
    <name evidence="2" type="ORF">VB695_10170</name>
</gene>
<keyword evidence="1" id="KW-0812">Transmembrane</keyword>
<feature type="transmembrane region" description="Helical" evidence="1">
    <location>
        <begin position="30"/>
        <end position="51"/>
    </location>
</feature>
<dbReference type="Proteomes" id="UP001303285">
    <property type="component" value="Unassembled WGS sequence"/>
</dbReference>
<sequence>MAIPIMIAIALLLFPRQIIGLYIDVLAPAENAFIVALAVSIMRVGAIAHLFNGVQKIAYGALQG</sequence>
<proteinExistence type="predicted"/>
<keyword evidence="1" id="KW-1133">Transmembrane helix</keyword>
<organism evidence="2 3">
    <name type="scientific">Nodularia spumigena UHCC 0060</name>
    <dbReference type="NCBI Taxonomy" id="3110300"/>
    <lineage>
        <taxon>Bacteria</taxon>
        <taxon>Bacillati</taxon>
        <taxon>Cyanobacteriota</taxon>
        <taxon>Cyanophyceae</taxon>
        <taxon>Nostocales</taxon>
        <taxon>Nodulariaceae</taxon>
        <taxon>Nodularia</taxon>
    </lineage>
</organism>
<comment type="caution">
    <text evidence="2">The sequence shown here is derived from an EMBL/GenBank/DDBJ whole genome shotgun (WGS) entry which is preliminary data.</text>
</comment>
<evidence type="ECO:0000313" key="3">
    <source>
        <dbReference type="Proteomes" id="UP001303285"/>
    </source>
</evidence>
<evidence type="ECO:0000313" key="2">
    <source>
        <dbReference type="EMBL" id="MEA5608435.1"/>
    </source>
</evidence>
<dbReference type="EMBL" id="JAYGHK010000026">
    <property type="protein sequence ID" value="MEA5608435.1"/>
    <property type="molecule type" value="Genomic_DNA"/>
</dbReference>
<accession>A0ABU5UQ87</accession>
<name>A0ABU5UQ87_NODSP</name>
<protein>
    <submittedName>
        <fullName evidence="2">Uncharacterized protein</fullName>
    </submittedName>
</protein>